<dbReference type="InterPro" id="IPR020115">
    <property type="entry name" value="Fin"/>
</dbReference>
<evidence type="ECO:0000313" key="1">
    <source>
        <dbReference type="EMBL" id="CEI80230.1"/>
    </source>
</evidence>
<reference evidence="1 2" key="1">
    <citation type="submission" date="2014-11" db="EMBL/GenBank/DDBJ databases">
        <authorList>
            <person name="Urmite Genomes Urmite Genomes"/>
        </authorList>
    </citation>
    <scope>NUCLEOTIDE SEQUENCE [LARGE SCALE GENOMIC DNA]</scope>
    <source>
        <strain evidence="1 2">Oc5</strain>
    </source>
</reference>
<dbReference type="OrthoDB" id="2084556at2"/>
<evidence type="ECO:0000313" key="2">
    <source>
        <dbReference type="Proteomes" id="UP000040453"/>
    </source>
</evidence>
<gene>
    <name evidence="1" type="ORF">BN997_00024</name>
</gene>
<dbReference type="GO" id="GO:0010468">
    <property type="term" value="P:regulation of gene expression"/>
    <property type="evidence" value="ECO:0007669"/>
    <property type="project" value="InterPro"/>
</dbReference>
<name>A0A0A1M4L2_9BACI</name>
<dbReference type="STRING" id="545501.BN997_00024"/>
<dbReference type="RefSeq" id="WP_042535602.1">
    <property type="nucleotide sequence ID" value="NZ_CAXOIH010000032.1"/>
</dbReference>
<proteinExistence type="predicted"/>
<sequence length="76" mass="9096">MVIYYGCRHCGKELGVLQHTEMDITLRFLELLEEKDLAEMIVSEKDGYFRLEVICEYCQQALDMHPDYHELDHFLQ</sequence>
<dbReference type="AlphaFoldDB" id="A0A0A1M4L2"/>
<dbReference type="Pfam" id="PF10955">
    <property type="entry name" value="Fin"/>
    <property type="match status" value="1"/>
</dbReference>
<dbReference type="Proteomes" id="UP000040453">
    <property type="component" value="Unassembled WGS sequence"/>
</dbReference>
<evidence type="ECO:0008006" key="3">
    <source>
        <dbReference type="Google" id="ProtNLM"/>
    </source>
</evidence>
<organism evidence="1 2">
    <name type="scientific">Oceanobacillus oncorhynchi</name>
    <dbReference type="NCBI Taxonomy" id="545501"/>
    <lineage>
        <taxon>Bacteria</taxon>
        <taxon>Bacillati</taxon>
        <taxon>Bacillota</taxon>
        <taxon>Bacilli</taxon>
        <taxon>Bacillales</taxon>
        <taxon>Bacillaceae</taxon>
        <taxon>Oceanobacillus</taxon>
    </lineage>
</organism>
<protein>
    <recommendedName>
        <fullName evidence="3">Anti-sigma-F factor Fin</fullName>
    </recommendedName>
</protein>
<accession>A0A0A1M4L2</accession>
<dbReference type="EMBL" id="CDGG01000001">
    <property type="protein sequence ID" value="CEI80230.1"/>
    <property type="molecule type" value="Genomic_DNA"/>
</dbReference>
<keyword evidence="2" id="KW-1185">Reference proteome</keyword>